<keyword evidence="8 10" id="KW-0675">Receptor</keyword>
<evidence type="ECO:0000313" key="11">
    <source>
        <dbReference type="Proteomes" id="UP000092443"/>
    </source>
</evidence>
<evidence type="ECO:0000256" key="6">
    <source>
        <dbReference type="ARBA" id="ARBA00022989"/>
    </source>
</evidence>
<evidence type="ECO:0000256" key="4">
    <source>
        <dbReference type="ARBA" id="ARBA00022692"/>
    </source>
</evidence>
<keyword evidence="5 10" id="KW-0552">Olfaction</keyword>
<evidence type="ECO:0000256" key="3">
    <source>
        <dbReference type="ARBA" id="ARBA00022606"/>
    </source>
</evidence>
<evidence type="ECO:0000256" key="10">
    <source>
        <dbReference type="RuleBase" id="RU351113"/>
    </source>
</evidence>
<keyword evidence="6 10" id="KW-1133">Transmembrane helix</keyword>
<sequence>MYYRLPLFGVNVKGWLYFGYIGKRNQGIKCLLLLNAILTLVAGILLYIKTDDITNVIRDMFKTAILFNSLVRILFVIRNQEDFVKFMEGIESWYQEFKDDNDDMALEILNRLPKYTKFVTTFGLSFGSVGAVAAGITAVLWQTHIFPIYIPAVDAFESPLIEIINLWQSVTIVPFIMSAYILFTNLFISWLMFGIGLLEILCKKFEQMSSANDAERLRNLKYLIRYHKRIIRYSQKLEDLVALISMVELILFTVMLCFLFVFFLITDNFVDQVATFIYIFSIFYVLFISYWHTNAFSAESLKIPDAAYGIDWAESGPEARKCLLILISRSQSALQICAGGIVPMTLETFQALLNATYSYFTMLRSLMAK</sequence>
<dbReference type="AlphaFoldDB" id="A0A9C6DSS4"/>
<evidence type="ECO:0000256" key="8">
    <source>
        <dbReference type="ARBA" id="ARBA00023170"/>
    </source>
</evidence>
<keyword evidence="2" id="KW-1003">Cell membrane</keyword>
<name>A0A9C6DSS4_9MUSC</name>
<dbReference type="KEGG" id="gfs:119636029"/>
<protein>
    <recommendedName>
        <fullName evidence="10">Odorant receptor</fullName>
    </recommendedName>
</protein>
<dbReference type="PANTHER" id="PTHR21137">
    <property type="entry name" value="ODORANT RECEPTOR"/>
    <property type="match status" value="1"/>
</dbReference>
<evidence type="ECO:0000256" key="7">
    <source>
        <dbReference type="ARBA" id="ARBA00023136"/>
    </source>
</evidence>
<dbReference type="Pfam" id="PF02949">
    <property type="entry name" value="7tm_6"/>
    <property type="match status" value="1"/>
</dbReference>
<accession>A0A9C6DSS4</accession>
<keyword evidence="9 10" id="KW-0807">Transducer</keyword>
<dbReference type="PANTHER" id="PTHR21137:SF3">
    <property type="entry name" value="ODORANT RECEPTOR 30A-RELATED"/>
    <property type="match status" value="1"/>
</dbReference>
<feature type="transmembrane region" description="Helical" evidence="10">
    <location>
        <begin position="272"/>
        <end position="292"/>
    </location>
</feature>
<feature type="transmembrane region" description="Helical" evidence="10">
    <location>
        <begin position="118"/>
        <end position="141"/>
    </location>
</feature>
<dbReference type="RefSeq" id="XP_037887029.1">
    <property type="nucleotide sequence ID" value="XM_038031101.1"/>
</dbReference>
<reference evidence="12" key="1">
    <citation type="submission" date="2025-08" db="UniProtKB">
        <authorList>
            <consortium name="RefSeq"/>
        </authorList>
    </citation>
    <scope>IDENTIFICATION</scope>
    <source>
        <tissue evidence="12">Whole body pupa</tissue>
    </source>
</reference>
<comment type="caution">
    <text evidence="10">Lacks conserved residue(s) required for the propagation of feature annotation.</text>
</comment>
<feature type="transmembrane region" description="Helical" evidence="10">
    <location>
        <begin position="240"/>
        <end position="266"/>
    </location>
</feature>
<dbReference type="GO" id="GO:0005549">
    <property type="term" value="F:odorant binding"/>
    <property type="evidence" value="ECO:0007669"/>
    <property type="project" value="InterPro"/>
</dbReference>
<feature type="transmembrane region" description="Helical" evidence="10">
    <location>
        <begin position="30"/>
        <end position="48"/>
    </location>
</feature>
<dbReference type="GO" id="GO:0007165">
    <property type="term" value="P:signal transduction"/>
    <property type="evidence" value="ECO:0007669"/>
    <property type="project" value="UniProtKB-KW"/>
</dbReference>
<keyword evidence="7 10" id="KW-0472">Membrane</keyword>
<feature type="transmembrane region" description="Helical" evidence="10">
    <location>
        <begin position="175"/>
        <end position="198"/>
    </location>
</feature>
<evidence type="ECO:0000256" key="9">
    <source>
        <dbReference type="ARBA" id="ARBA00023224"/>
    </source>
</evidence>
<evidence type="ECO:0000256" key="1">
    <source>
        <dbReference type="ARBA" id="ARBA00004651"/>
    </source>
</evidence>
<comment type="subcellular location">
    <subcellularLocation>
        <location evidence="1 10">Cell membrane</location>
        <topology evidence="1 10">Multi-pass membrane protein</topology>
    </subcellularLocation>
</comment>
<dbReference type="GO" id="GO:0004984">
    <property type="term" value="F:olfactory receptor activity"/>
    <property type="evidence" value="ECO:0007669"/>
    <property type="project" value="InterPro"/>
</dbReference>
<dbReference type="GeneID" id="119636029"/>
<comment type="similarity">
    <text evidence="10">Belongs to the insect chemoreceptor superfamily. Heteromeric odorant receptor channel (TC 1.A.69) family.</text>
</comment>
<evidence type="ECO:0000313" key="12">
    <source>
        <dbReference type="RefSeq" id="XP_037887029.1"/>
    </source>
</evidence>
<keyword evidence="3 10" id="KW-0716">Sensory transduction</keyword>
<dbReference type="Proteomes" id="UP000092443">
    <property type="component" value="Unplaced"/>
</dbReference>
<dbReference type="GO" id="GO:0005886">
    <property type="term" value="C:plasma membrane"/>
    <property type="evidence" value="ECO:0007669"/>
    <property type="project" value="UniProtKB-SubCell"/>
</dbReference>
<keyword evidence="4 10" id="KW-0812">Transmembrane</keyword>
<keyword evidence="11" id="KW-1185">Reference proteome</keyword>
<evidence type="ECO:0000256" key="5">
    <source>
        <dbReference type="ARBA" id="ARBA00022725"/>
    </source>
</evidence>
<dbReference type="InterPro" id="IPR004117">
    <property type="entry name" value="7tm6_olfct_rcpt"/>
</dbReference>
<organism evidence="11 12">
    <name type="scientific">Glossina fuscipes</name>
    <dbReference type="NCBI Taxonomy" id="7396"/>
    <lineage>
        <taxon>Eukaryota</taxon>
        <taxon>Metazoa</taxon>
        <taxon>Ecdysozoa</taxon>
        <taxon>Arthropoda</taxon>
        <taxon>Hexapoda</taxon>
        <taxon>Insecta</taxon>
        <taxon>Pterygota</taxon>
        <taxon>Neoptera</taxon>
        <taxon>Endopterygota</taxon>
        <taxon>Diptera</taxon>
        <taxon>Brachycera</taxon>
        <taxon>Muscomorpha</taxon>
        <taxon>Hippoboscoidea</taxon>
        <taxon>Glossinidae</taxon>
        <taxon>Glossina</taxon>
    </lineage>
</organism>
<gene>
    <name evidence="12" type="primary">LOC119636029</name>
</gene>
<evidence type="ECO:0000256" key="2">
    <source>
        <dbReference type="ARBA" id="ARBA00022475"/>
    </source>
</evidence>
<proteinExistence type="inferred from homology"/>